<sequence>MITILVVEDDLPISNLIKLNLNVANYNAVTVYNGEDALKMIEDDRFDLILLDVMLPKMDGYTLLEKIKPLGIPVIFITAKSSVTDKVYGLRAGADDYISKPFEGIELLARIENVLRHYNKKSNRVIFKDLEIDLAEMKVIKRGEVVELTLKEFELLAFLVQNLNVVLTRERLIEKIWGFDYFGETRTVDNHIQKLRRKLDLYDNIKTVFKLGYRLEES</sequence>
<feature type="domain" description="Response regulatory" evidence="10">
    <location>
        <begin position="3"/>
        <end position="115"/>
    </location>
</feature>
<feature type="domain" description="OmpR/PhoB-type" evidence="11">
    <location>
        <begin position="122"/>
        <end position="217"/>
    </location>
</feature>
<dbReference type="InterPro" id="IPR001789">
    <property type="entry name" value="Sig_transdc_resp-reg_receiver"/>
</dbReference>
<dbReference type="EMBL" id="LDZY01000006">
    <property type="protein sequence ID" value="KLU65961.1"/>
    <property type="molecule type" value="Genomic_DNA"/>
</dbReference>
<name>A0A0J1IMP5_9FIRM</name>
<evidence type="ECO:0000256" key="8">
    <source>
        <dbReference type="PROSITE-ProRule" id="PRU00169"/>
    </source>
</evidence>
<dbReference type="GO" id="GO:0000976">
    <property type="term" value="F:transcription cis-regulatory region binding"/>
    <property type="evidence" value="ECO:0007669"/>
    <property type="project" value="TreeGrafter"/>
</dbReference>
<comment type="caution">
    <text evidence="12">The sequence shown here is derived from an EMBL/GenBank/DDBJ whole genome shotgun (WGS) entry which is preliminary data.</text>
</comment>
<proteinExistence type="predicted"/>
<evidence type="ECO:0000259" key="10">
    <source>
        <dbReference type="PROSITE" id="PS50110"/>
    </source>
</evidence>
<keyword evidence="3" id="KW-0902">Two-component regulatory system</keyword>
<evidence type="ECO:0000256" key="4">
    <source>
        <dbReference type="ARBA" id="ARBA00023015"/>
    </source>
</evidence>
<keyword evidence="13" id="KW-1185">Reference proteome</keyword>
<dbReference type="PROSITE" id="PS50110">
    <property type="entry name" value="RESPONSE_REGULATORY"/>
    <property type="match status" value="1"/>
</dbReference>
<evidence type="ECO:0000256" key="3">
    <source>
        <dbReference type="ARBA" id="ARBA00023012"/>
    </source>
</evidence>
<dbReference type="GO" id="GO:0005829">
    <property type="term" value="C:cytosol"/>
    <property type="evidence" value="ECO:0007669"/>
    <property type="project" value="TreeGrafter"/>
</dbReference>
<evidence type="ECO:0000256" key="2">
    <source>
        <dbReference type="ARBA" id="ARBA00022553"/>
    </source>
</evidence>
<dbReference type="PANTHER" id="PTHR48111">
    <property type="entry name" value="REGULATOR OF RPOS"/>
    <property type="match status" value="1"/>
</dbReference>
<dbReference type="GO" id="GO:0006355">
    <property type="term" value="P:regulation of DNA-templated transcription"/>
    <property type="evidence" value="ECO:0007669"/>
    <property type="project" value="InterPro"/>
</dbReference>
<dbReference type="PROSITE" id="PS51755">
    <property type="entry name" value="OMPR_PHOB"/>
    <property type="match status" value="1"/>
</dbReference>
<dbReference type="PATRIC" id="fig|476652.3.peg.2069"/>
<evidence type="ECO:0000256" key="7">
    <source>
        <dbReference type="ARBA" id="ARBA00024867"/>
    </source>
</evidence>
<dbReference type="Gene3D" id="3.40.50.2300">
    <property type="match status" value="1"/>
</dbReference>
<dbReference type="InterPro" id="IPR039420">
    <property type="entry name" value="WalR-like"/>
</dbReference>
<dbReference type="PANTHER" id="PTHR48111:SF40">
    <property type="entry name" value="PHOSPHATE REGULON TRANSCRIPTIONAL REGULATORY PROTEIN PHOB"/>
    <property type="match status" value="1"/>
</dbReference>
<dbReference type="Gene3D" id="6.10.250.690">
    <property type="match status" value="1"/>
</dbReference>
<keyword evidence="4" id="KW-0805">Transcription regulation</keyword>
<evidence type="ECO:0000313" key="13">
    <source>
        <dbReference type="Proteomes" id="UP000036356"/>
    </source>
</evidence>
<accession>A0A0J1IMP5</accession>
<evidence type="ECO:0000256" key="1">
    <source>
        <dbReference type="ARBA" id="ARBA00018672"/>
    </source>
</evidence>
<keyword evidence="5 9" id="KW-0238">DNA-binding</keyword>
<keyword evidence="2 8" id="KW-0597">Phosphoprotein</keyword>
<dbReference type="CDD" id="cd17574">
    <property type="entry name" value="REC_OmpR"/>
    <property type="match status" value="1"/>
</dbReference>
<feature type="DNA-binding region" description="OmpR/PhoB-type" evidence="9">
    <location>
        <begin position="122"/>
        <end position="217"/>
    </location>
</feature>
<feature type="modified residue" description="4-aspartylphosphate" evidence="8">
    <location>
        <position position="52"/>
    </location>
</feature>
<organism evidence="12 13">
    <name type="scientific">Desulfosporosinus acididurans</name>
    <dbReference type="NCBI Taxonomy" id="476652"/>
    <lineage>
        <taxon>Bacteria</taxon>
        <taxon>Bacillati</taxon>
        <taxon>Bacillota</taxon>
        <taxon>Clostridia</taxon>
        <taxon>Eubacteriales</taxon>
        <taxon>Desulfitobacteriaceae</taxon>
        <taxon>Desulfosporosinus</taxon>
    </lineage>
</organism>
<evidence type="ECO:0000256" key="5">
    <source>
        <dbReference type="ARBA" id="ARBA00023125"/>
    </source>
</evidence>
<evidence type="ECO:0000256" key="9">
    <source>
        <dbReference type="PROSITE-ProRule" id="PRU01091"/>
    </source>
</evidence>
<dbReference type="SUPFAM" id="SSF52172">
    <property type="entry name" value="CheY-like"/>
    <property type="match status" value="1"/>
</dbReference>
<dbReference type="SMART" id="SM00862">
    <property type="entry name" value="Trans_reg_C"/>
    <property type="match status" value="1"/>
</dbReference>
<dbReference type="Proteomes" id="UP000036356">
    <property type="component" value="Unassembled WGS sequence"/>
</dbReference>
<protein>
    <recommendedName>
        <fullName evidence="1">Stage 0 sporulation protein A homolog</fullName>
    </recommendedName>
</protein>
<gene>
    <name evidence="12" type="primary">walR_1</name>
    <name evidence="12" type="ORF">DEAC_c20000</name>
</gene>
<dbReference type="InterPro" id="IPR001867">
    <property type="entry name" value="OmpR/PhoB-type_DNA-bd"/>
</dbReference>
<dbReference type="InterPro" id="IPR036388">
    <property type="entry name" value="WH-like_DNA-bd_sf"/>
</dbReference>
<dbReference type="GO" id="GO:0032993">
    <property type="term" value="C:protein-DNA complex"/>
    <property type="evidence" value="ECO:0007669"/>
    <property type="project" value="TreeGrafter"/>
</dbReference>
<dbReference type="CDD" id="cd00383">
    <property type="entry name" value="trans_reg_C"/>
    <property type="match status" value="1"/>
</dbReference>
<dbReference type="Pfam" id="PF00486">
    <property type="entry name" value="Trans_reg_C"/>
    <property type="match status" value="1"/>
</dbReference>
<dbReference type="RefSeq" id="WP_047809875.1">
    <property type="nucleotide sequence ID" value="NZ_LDZY01000006.1"/>
</dbReference>
<dbReference type="STRING" id="476652.DEAC_c20000"/>
<comment type="function">
    <text evidence="7">May play the central regulatory role in sporulation. It may be an element of the effector pathway responsible for the activation of sporulation genes in response to nutritional stress. Spo0A may act in concert with spo0H (a sigma factor) to control the expression of some genes that are critical to the sporulation process.</text>
</comment>
<dbReference type="InterPro" id="IPR011006">
    <property type="entry name" value="CheY-like_superfamily"/>
</dbReference>
<dbReference type="AlphaFoldDB" id="A0A0J1IMP5"/>
<reference evidence="12 13" key="1">
    <citation type="submission" date="2015-06" db="EMBL/GenBank/DDBJ databases">
        <title>Draft genome of the moderately acidophilic sulfate reducer Candidatus Desulfosporosinus acididurans strain M1.</title>
        <authorList>
            <person name="Poehlein A."/>
            <person name="Petzsch P."/>
            <person name="Johnson B.D."/>
            <person name="Schloemann M."/>
            <person name="Daniel R."/>
            <person name="Muehling M."/>
        </authorList>
    </citation>
    <scope>NUCLEOTIDE SEQUENCE [LARGE SCALE GENOMIC DNA]</scope>
    <source>
        <strain evidence="12 13">M1</strain>
    </source>
</reference>
<dbReference type="Pfam" id="PF00072">
    <property type="entry name" value="Response_reg"/>
    <property type="match status" value="1"/>
</dbReference>
<evidence type="ECO:0000313" key="12">
    <source>
        <dbReference type="EMBL" id="KLU65961.1"/>
    </source>
</evidence>
<dbReference type="SMART" id="SM00448">
    <property type="entry name" value="REC"/>
    <property type="match status" value="1"/>
</dbReference>
<evidence type="ECO:0000259" key="11">
    <source>
        <dbReference type="PROSITE" id="PS51755"/>
    </source>
</evidence>
<dbReference type="GO" id="GO:0000156">
    <property type="term" value="F:phosphorelay response regulator activity"/>
    <property type="evidence" value="ECO:0007669"/>
    <property type="project" value="TreeGrafter"/>
</dbReference>
<evidence type="ECO:0000256" key="6">
    <source>
        <dbReference type="ARBA" id="ARBA00023163"/>
    </source>
</evidence>
<keyword evidence="6" id="KW-0804">Transcription</keyword>
<dbReference type="Gene3D" id="1.10.10.10">
    <property type="entry name" value="Winged helix-like DNA-binding domain superfamily/Winged helix DNA-binding domain"/>
    <property type="match status" value="1"/>
</dbReference>